<organism evidence="3 4">
    <name type="scientific">Daucus carota subsp. sativus</name>
    <name type="common">Carrot</name>
    <dbReference type="NCBI Taxonomy" id="79200"/>
    <lineage>
        <taxon>Eukaryota</taxon>
        <taxon>Viridiplantae</taxon>
        <taxon>Streptophyta</taxon>
        <taxon>Embryophyta</taxon>
        <taxon>Tracheophyta</taxon>
        <taxon>Spermatophyta</taxon>
        <taxon>Magnoliopsida</taxon>
        <taxon>eudicotyledons</taxon>
        <taxon>Gunneridae</taxon>
        <taxon>Pentapetalae</taxon>
        <taxon>asterids</taxon>
        <taxon>campanulids</taxon>
        <taxon>Apiales</taxon>
        <taxon>Apiaceae</taxon>
        <taxon>Apioideae</taxon>
        <taxon>Scandiceae</taxon>
        <taxon>Daucinae</taxon>
        <taxon>Daucus</taxon>
        <taxon>Daucus sect. Daucus</taxon>
    </lineage>
</organism>
<accession>A0A164ZN42</accession>
<keyword evidence="2" id="KW-0812">Transmembrane</keyword>
<keyword evidence="4" id="KW-1185">Reference proteome</keyword>
<gene>
    <name evidence="3" type="ORF">DCAR_0522191</name>
</gene>
<evidence type="ECO:0000256" key="2">
    <source>
        <dbReference type="SAM" id="Phobius"/>
    </source>
</evidence>
<sequence length="79" mass="8646">MVGSQNDQAGQKLPNSGKQTDGVLHQRSKPPIRPLKIVLGGVAFVYIGYLTLCPFGPLRRKSETTALEAAIIEKKRSRN</sequence>
<feature type="compositionally biased region" description="Polar residues" evidence="1">
    <location>
        <begin position="1"/>
        <end position="19"/>
    </location>
</feature>
<dbReference type="EMBL" id="CP093347">
    <property type="protein sequence ID" value="WOH02801.1"/>
    <property type="molecule type" value="Genomic_DNA"/>
</dbReference>
<reference evidence="3" key="1">
    <citation type="journal article" date="2016" name="Nat. Genet.">
        <title>A high-quality carrot genome assembly provides new insights into carotenoid accumulation and asterid genome evolution.</title>
        <authorList>
            <person name="Iorizzo M."/>
            <person name="Ellison S."/>
            <person name="Senalik D."/>
            <person name="Zeng P."/>
            <person name="Satapoomin P."/>
            <person name="Huang J."/>
            <person name="Bowman M."/>
            <person name="Iovene M."/>
            <person name="Sanseverino W."/>
            <person name="Cavagnaro P."/>
            <person name="Yildiz M."/>
            <person name="Macko-Podgorni A."/>
            <person name="Moranska E."/>
            <person name="Grzebelus E."/>
            <person name="Grzebelus D."/>
            <person name="Ashrafi H."/>
            <person name="Zheng Z."/>
            <person name="Cheng S."/>
            <person name="Spooner D."/>
            <person name="Van Deynze A."/>
            <person name="Simon P."/>
        </authorList>
    </citation>
    <scope>NUCLEOTIDE SEQUENCE</scope>
    <source>
        <tissue evidence="3">Leaf</tissue>
    </source>
</reference>
<evidence type="ECO:0000313" key="4">
    <source>
        <dbReference type="Proteomes" id="UP000077755"/>
    </source>
</evidence>
<name>A0A164ZN42_DAUCS</name>
<keyword evidence="2" id="KW-0472">Membrane</keyword>
<dbReference type="AlphaFoldDB" id="A0A164ZN42"/>
<dbReference type="Gramene" id="KZM96155">
    <property type="protein sequence ID" value="KZM96155"/>
    <property type="gene ID" value="DCAR_019397"/>
</dbReference>
<protein>
    <submittedName>
        <fullName evidence="3">Uncharacterized protein</fullName>
    </submittedName>
</protein>
<evidence type="ECO:0000256" key="1">
    <source>
        <dbReference type="SAM" id="MobiDB-lite"/>
    </source>
</evidence>
<dbReference type="Proteomes" id="UP000077755">
    <property type="component" value="Chromosome 5"/>
</dbReference>
<feature type="region of interest" description="Disordered" evidence="1">
    <location>
        <begin position="1"/>
        <end position="28"/>
    </location>
</feature>
<evidence type="ECO:0000313" key="3">
    <source>
        <dbReference type="EMBL" id="WOH02801.1"/>
    </source>
</evidence>
<reference evidence="3" key="2">
    <citation type="submission" date="2022-03" db="EMBL/GenBank/DDBJ databases">
        <title>Draft title - Genomic analysis of global carrot germplasm unveils the trajectory of domestication and the origin of high carotenoid orange carrot.</title>
        <authorList>
            <person name="Iorizzo M."/>
            <person name="Ellison S."/>
            <person name="Senalik D."/>
            <person name="Macko-Podgorni A."/>
            <person name="Grzebelus D."/>
            <person name="Bostan H."/>
            <person name="Rolling W."/>
            <person name="Curaba J."/>
            <person name="Simon P."/>
        </authorList>
    </citation>
    <scope>NUCLEOTIDE SEQUENCE</scope>
    <source>
        <tissue evidence="3">Leaf</tissue>
    </source>
</reference>
<proteinExistence type="predicted"/>
<feature type="transmembrane region" description="Helical" evidence="2">
    <location>
        <begin position="37"/>
        <end position="55"/>
    </location>
</feature>
<keyword evidence="2" id="KW-1133">Transmembrane helix</keyword>